<organism evidence="1 2">
    <name type="scientific">Enterobacter asburiae</name>
    <dbReference type="NCBI Taxonomy" id="61645"/>
    <lineage>
        <taxon>Bacteria</taxon>
        <taxon>Pseudomonadati</taxon>
        <taxon>Pseudomonadota</taxon>
        <taxon>Gammaproteobacteria</taxon>
        <taxon>Enterobacterales</taxon>
        <taxon>Enterobacteriaceae</taxon>
        <taxon>Enterobacter</taxon>
        <taxon>Enterobacter cloacae complex</taxon>
    </lineage>
</organism>
<sequence>MKTEQHVLTGFIRNVSRHHMSIERDDGLYRHLRFKSSGTNTYYFDLVTWPGYLTVTGDMGTWTFSRITDMFEFFSSEHFGRRESFLINPGYWAEKFEAGAGGGRFDSPCYEFDDEGFDEGLQQWLAVYLEDCDDEDDRELAIETVRELKGNGFREKNDAYYAVESATWPDNVSAWDLMDGMSLQRYSHHYLWICLAIVWGIERYRTSKLVDKAMVTFLAFKRVEGGAA</sequence>
<comment type="caution">
    <text evidence="1">The sequence shown here is derived from an EMBL/GenBank/DDBJ whole genome shotgun (WGS) entry which is preliminary data.</text>
</comment>
<accession>A0A7W3DCK3</accession>
<reference evidence="1 2" key="1">
    <citation type="submission" date="2020-06" db="EMBL/GenBank/DDBJ databases">
        <title>REHAB project genomes.</title>
        <authorList>
            <person name="Shaw L.P."/>
        </authorList>
    </citation>
    <scope>NUCLEOTIDE SEQUENCE [LARGE SCALE GENOMIC DNA]</scope>
    <source>
        <strain evidence="1 2">RHBSTW-00074</strain>
    </source>
</reference>
<gene>
    <name evidence="1" type="ORF">HV056_06835</name>
</gene>
<protein>
    <submittedName>
        <fullName evidence="1">Uncharacterized protein</fullName>
    </submittedName>
</protein>
<evidence type="ECO:0000313" key="1">
    <source>
        <dbReference type="EMBL" id="MBA8076276.1"/>
    </source>
</evidence>
<dbReference type="AlphaFoldDB" id="A0A7W3DCK3"/>
<evidence type="ECO:0000313" key="2">
    <source>
        <dbReference type="Proteomes" id="UP000533461"/>
    </source>
</evidence>
<dbReference type="Proteomes" id="UP000533461">
    <property type="component" value="Unassembled WGS sequence"/>
</dbReference>
<dbReference type="RefSeq" id="WP_060570703.1">
    <property type="nucleotide sequence ID" value="NZ_AP026886.1"/>
</dbReference>
<dbReference type="EMBL" id="JABXRP010000001">
    <property type="protein sequence ID" value="MBA8076276.1"/>
    <property type="molecule type" value="Genomic_DNA"/>
</dbReference>
<name>A0A7W3DCK3_ENTAS</name>
<proteinExistence type="predicted"/>